<proteinExistence type="predicted"/>
<feature type="domain" description="Viral coat protein P2 C-terminal" evidence="1">
    <location>
        <begin position="137"/>
        <end position="247"/>
    </location>
</feature>
<comment type="caution">
    <text evidence="2">The sequence shown here is derived from an EMBL/GenBank/DDBJ whole genome shotgun (WGS) entry which is preliminary data.</text>
</comment>
<dbReference type="EMBL" id="QHJQ01000003">
    <property type="protein sequence ID" value="PXA04823.1"/>
    <property type="molecule type" value="Genomic_DNA"/>
</dbReference>
<dbReference type="Gene3D" id="2.60.120.730">
    <property type="match status" value="2"/>
</dbReference>
<protein>
    <recommendedName>
        <fullName evidence="1">Viral coat protein P2 C-terminal domain-containing protein</fullName>
    </recommendedName>
</protein>
<name>A0A317ZKS9_9BACT</name>
<sequence length="252" mass="27559">MPLNRRYHGLKLFASVTETVAGNATPSTDPADVIDYVKLIVNGVVIRDLTPAEFVKLAQANFGGVAVTDHIPIFFSDPTRATVIGEEATAWDMFGQNSFVIEIKLKSGTTNPQVTTQATFDFSRNLANGKPFLNIVKQHSLTYNAPQGEFDIVNLPVELPIQRLHITPSTGTVSDCEVSADGETVFEASKAENDALHADYGIDSPFGFSVIFDYEQQFTSPLKVQREMNLKPKFSAANNASIVLERIARGYA</sequence>
<gene>
    <name evidence="2" type="ORF">DDZ13_06570</name>
</gene>
<reference evidence="2 3" key="1">
    <citation type="submission" date="2018-05" db="EMBL/GenBank/DDBJ databases">
        <title>Coraliomargarita sinensis sp. nov., isolated from a marine solar saltern.</title>
        <authorList>
            <person name="Zhou L.Y."/>
        </authorList>
    </citation>
    <scope>NUCLEOTIDE SEQUENCE [LARGE SCALE GENOMIC DNA]</scope>
    <source>
        <strain evidence="2 3">WN38</strain>
    </source>
</reference>
<organism evidence="2 3">
    <name type="scientific">Coraliomargarita sinensis</name>
    <dbReference type="NCBI Taxonomy" id="2174842"/>
    <lineage>
        <taxon>Bacteria</taxon>
        <taxon>Pseudomonadati</taxon>
        <taxon>Verrucomicrobiota</taxon>
        <taxon>Opitutia</taxon>
        <taxon>Puniceicoccales</taxon>
        <taxon>Coraliomargaritaceae</taxon>
        <taxon>Coraliomargarita</taxon>
    </lineage>
</organism>
<dbReference type="Pfam" id="PF25513">
    <property type="entry name" value="P2_C"/>
    <property type="match status" value="1"/>
</dbReference>
<dbReference type="AlphaFoldDB" id="A0A317ZKS9"/>
<dbReference type="InterPro" id="IPR053751">
    <property type="entry name" value="Viral_Major_Capsid_sf"/>
</dbReference>
<evidence type="ECO:0000259" key="1">
    <source>
        <dbReference type="Pfam" id="PF25513"/>
    </source>
</evidence>
<dbReference type="InParanoid" id="A0A317ZKS9"/>
<dbReference type="InterPro" id="IPR057915">
    <property type="entry name" value="P2_C"/>
</dbReference>
<keyword evidence="3" id="KW-1185">Reference proteome</keyword>
<accession>A0A317ZKS9</accession>
<evidence type="ECO:0000313" key="2">
    <source>
        <dbReference type="EMBL" id="PXA04823.1"/>
    </source>
</evidence>
<dbReference type="Proteomes" id="UP000247099">
    <property type="component" value="Unassembled WGS sequence"/>
</dbReference>
<evidence type="ECO:0000313" key="3">
    <source>
        <dbReference type="Proteomes" id="UP000247099"/>
    </source>
</evidence>